<feature type="compositionally biased region" description="Pro residues" evidence="1">
    <location>
        <begin position="859"/>
        <end position="881"/>
    </location>
</feature>
<evidence type="ECO:0000313" key="5">
    <source>
        <dbReference type="Proteomes" id="UP000533598"/>
    </source>
</evidence>
<comment type="caution">
    <text evidence="4">The sequence shown here is derived from an EMBL/GenBank/DDBJ whole genome shotgun (WGS) entry which is preliminary data.</text>
</comment>
<sequence>MNQIWRRALSAFAGAALLLSMAAPLAAAAPAPIPGSPGYCPDGNGVTVVVDFQELGGATEIRCAPGDQASGLTALENSGFVVEGTRRWGKAFICRIQGKPGVDTEACINTPPANAYWSYWHAPNGGSWAYSTSGVTGRKPPLGSFEGWSFSKDKTGSTNPPPRVAPVRPAATAPRTEPKPDTRSAPKTDDVAAGGPEASRWLAGFLKDGLLPGVIGPEMPDHGLTLDALFALVATKTDPAAQQRMTGALERSVLDYIGNPWGGNPNERQGDQTAKALLGAVAAGVDPTDFGGVDLRQETLNLIAGADAGAFAGELRDRDVQPKSETNLFGQSFAVLGLARSGGVPQPVVDFLVKQQCAAGGFRLSWTSFGATGARCDEDPKAVLDPDSTGMAVQALLTAARSGSTGAADAATKGLNWLESKQDEAGGIGGSGPTAPSNTNSTGLGGQALAAGGRTKAAERAAEFVRSHQLTKDNGGKAGAQAGGIAWNRAQFEEAVKDGFPELPGAQDSWRRATAQALLTLAGVPLGELGPEVPDAGPNGKLAKYLTGKLVNGDHVEVTAGGQSFVDYGQTADVAYGLLLSGRQPSSLTKVLAFLDKKDSVEAYTQGKPFDKPGARYAGATAKLAFLFTLAGKNPRAVGGIDLIDQLSGLLGDNGRFADISEFGNNANTFGQSFGILALTAVGDTTRADKAATALAAARCKDATVPVGFPAAEGCATGTADATGLALQALNAVPKNGGALSPDRKTALTESVRALEKLRQGNGSWIGPGGENVNSTAYATMGLLGVRQDAKDSRAWLLSLQRQDGGLPLNPGAESNLLASAQALPATAGKSFLSKDNGPVKPAERVARPADPKPEPKPNDPPPNDPNPGPGTDPGPAPQPQYRPAALARTGAEVSETLLAGALLLGAGAAMVVLTRRRRAA</sequence>
<dbReference type="EMBL" id="JACHMH010000001">
    <property type="protein sequence ID" value="MBB4677318.1"/>
    <property type="molecule type" value="Genomic_DNA"/>
</dbReference>
<feature type="chain" id="PRO_5031114091" evidence="3">
    <location>
        <begin position="29"/>
        <end position="921"/>
    </location>
</feature>
<keyword evidence="5" id="KW-1185">Reference proteome</keyword>
<dbReference type="Gene3D" id="1.50.10.20">
    <property type="match status" value="2"/>
</dbReference>
<evidence type="ECO:0000256" key="2">
    <source>
        <dbReference type="SAM" id="Phobius"/>
    </source>
</evidence>
<dbReference type="Proteomes" id="UP000533598">
    <property type="component" value="Unassembled WGS sequence"/>
</dbReference>
<keyword evidence="2" id="KW-1133">Transmembrane helix</keyword>
<reference evidence="4 5" key="1">
    <citation type="submission" date="2020-08" db="EMBL/GenBank/DDBJ databases">
        <title>Sequencing the genomes of 1000 actinobacteria strains.</title>
        <authorList>
            <person name="Klenk H.-P."/>
        </authorList>
    </citation>
    <scope>NUCLEOTIDE SEQUENCE [LARGE SCALE GENOMIC DNA]</scope>
    <source>
        <strain evidence="4 5">DSM 44230</strain>
    </source>
</reference>
<organism evidence="4 5">
    <name type="scientific">Crossiella cryophila</name>
    <dbReference type="NCBI Taxonomy" id="43355"/>
    <lineage>
        <taxon>Bacteria</taxon>
        <taxon>Bacillati</taxon>
        <taxon>Actinomycetota</taxon>
        <taxon>Actinomycetes</taxon>
        <taxon>Pseudonocardiales</taxon>
        <taxon>Pseudonocardiaceae</taxon>
        <taxon>Crossiella</taxon>
    </lineage>
</organism>
<feature type="region of interest" description="Disordered" evidence="1">
    <location>
        <begin position="830"/>
        <end position="889"/>
    </location>
</feature>
<feature type="compositionally biased region" description="Basic and acidic residues" evidence="1">
    <location>
        <begin position="842"/>
        <end position="858"/>
    </location>
</feature>
<feature type="region of interest" description="Disordered" evidence="1">
    <location>
        <begin position="422"/>
        <end position="449"/>
    </location>
</feature>
<feature type="signal peptide" evidence="3">
    <location>
        <begin position="1"/>
        <end position="28"/>
    </location>
</feature>
<feature type="transmembrane region" description="Helical" evidence="2">
    <location>
        <begin position="897"/>
        <end position="915"/>
    </location>
</feature>
<proteinExistence type="predicted"/>
<keyword evidence="3" id="KW-0732">Signal</keyword>
<protein>
    <submittedName>
        <fullName evidence="4">Uncharacterized protein</fullName>
    </submittedName>
</protein>
<evidence type="ECO:0000256" key="1">
    <source>
        <dbReference type="SAM" id="MobiDB-lite"/>
    </source>
</evidence>
<evidence type="ECO:0000256" key="3">
    <source>
        <dbReference type="SAM" id="SignalP"/>
    </source>
</evidence>
<dbReference type="CDD" id="cd00688">
    <property type="entry name" value="ISOPREN_C2_like"/>
    <property type="match status" value="1"/>
</dbReference>
<dbReference type="AlphaFoldDB" id="A0A7W7FUC9"/>
<keyword evidence="2" id="KW-0472">Membrane</keyword>
<gene>
    <name evidence="4" type="ORF">HNR67_003436</name>
</gene>
<accession>A0A7W7FUC9</accession>
<feature type="compositionally biased region" description="Low complexity" evidence="1">
    <location>
        <begin position="165"/>
        <end position="175"/>
    </location>
</feature>
<dbReference type="RefSeq" id="WP_185003285.1">
    <property type="nucleotide sequence ID" value="NZ_BAAAUI010000032.1"/>
</dbReference>
<dbReference type="InterPro" id="IPR008930">
    <property type="entry name" value="Terpenoid_cyclase/PrenylTrfase"/>
</dbReference>
<keyword evidence="2" id="KW-0812">Transmembrane</keyword>
<feature type="region of interest" description="Disordered" evidence="1">
    <location>
        <begin position="146"/>
        <end position="195"/>
    </location>
</feature>
<dbReference type="SUPFAM" id="SSF48239">
    <property type="entry name" value="Terpenoid cyclases/Protein prenyltransferases"/>
    <property type="match status" value="2"/>
</dbReference>
<feature type="compositionally biased region" description="Basic and acidic residues" evidence="1">
    <location>
        <begin position="176"/>
        <end position="190"/>
    </location>
</feature>
<name>A0A7W7FUC9_9PSEU</name>
<evidence type="ECO:0000313" key="4">
    <source>
        <dbReference type="EMBL" id="MBB4677318.1"/>
    </source>
</evidence>